<evidence type="ECO:0000313" key="3">
    <source>
        <dbReference type="EMBL" id="QDU26848.1"/>
    </source>
</evidence>
<reference evidence="3 4" key="1">
    <citation type="submission" date="2019-02" db="EMBL/GenBank/DDBJ databases">
        <title>Deep-cultivation of Planctomycetes and their phenomic and genomic characterization uncovers novel biology.</title>
        <authorList>
            <person name="Wiegand S."/>
            <person name="Jogler M."/>
            <person name="Boedeker C."/>
            <person name="Pinto D."/>
            <person name="Vollmers J."/>
            <person name="Rivas-Marin E."/>
            <person name="Kohn T."/>
            <person name="Peeters S.H."/>
            <person name="Heuer A."/>
            <person name="Rast P."/>
            <person name="Oberbeckmann S."/>
            <person name="Bunk B."/>
            <person name="Jeske O."/>
            <person name="Meyerdierks A."/>
            <person name="Storesund J.E."/>
            <person name="Kallscheuer N."/>
            <person name="Luecker S."/>
            <person name="Lage O.M."/>
            <person name="Pohl T."/>
            <person name="Merkel B.J."/>
            <person name="Hornburger P."/>
            <person name="Mueller R.-W."/>
            <person name="Bruemmer F."/>
            <person name="Labrenz M."/>
            <person name="Spormann A.M."/>
            <person name="Op den Camp H."/>
            <person name="Overmann J."/>
            <person name="Amann R."/>
            <person name="Jetten M.S.M."/>
            <person name="Mascher T."/>
            <person name="Medema M.H."/>
            <person name="Devos D.P."/>
            <person name="Kaster A.-K."/>
            <person name="Ovreas L."/>
            <person name="Rohde M."/>
            <person name="Galperin M.Y."/>
            <person name="Jogler C."/>
        </authorList>
    </citation>
    <scope>NUCLEOTIDE SEQUENCE [LARGE SCALE GENOMIC DNA]</scope>
    <source>
        <strain evidence="3 4">ETA_A8</strain>
    </source>
</reference>
<proteinExistence type="predicted"/>
<dbReference type="PANTHER" id="PTHR39452:SF1">
    <property type="entry name" value="CHEY-P PHOSPHATASE CHEX"/>
    <property type="match status" value="1"/>
</dbReference>
<dbReference type="EMBL" id="CP036274">
    <property type="protein sequence ID" value="QDU26848.1"/>
    <property type="molecule type" value="Genomic_DNA"/>
</dbReference>
<evidence type="ECO:0000256" key="1">
    <source>
        <dbReference type="ARBA" id="ARBA00022500"/>
    </source>
</evidence>
<keyword evidence="4" id="KW-1185">Reference proteome</keyword>
<dbReference type="Gene3D" id="3.40.1550.10">
    <property type="entry name" value="CheC-like"/>
    <property type="match status" value="1"/>
</dbReference>
<dbReference type="Proteomes" id="UP000315017">
    <property type="component" value="Chromosome"/>
</dbReference>
<dbReference type="InterPro" id="IPR028976">
    <property type="entry name" value="CheC-like_sf"/>
</dbReference>
<dbReference type="InterPro" id="IPR038756">
    <property type="entry name" value="CheX-like"/>
</dbReference>
<protein>
    <recommendedName>
        <fullName evidence="2">Chemotaxis phosphatase CheX-like domain-containing protein</fullName>
    </recommendedName>
</protein>
<keyword evidence="1" id="KW-0145">Chemotaxis</keyword>
<dbReference type="Pfam" id="PF13690">
    <property type="entry name" value="CheX"/>
    <property type="match status" value="1"/>
</dbReference>
<dbReference type="AlphaFoldDB" id="A0A517Y9E3"/>
<evidence type="ECO:0000313" key="4">
    <source>
        <dbReference type="Proteomes" id="UP000315017"/>
    </source>
</evidence>
<accession>A0A517Y9E3</accession>
<evidence type="ECO:0000259" key="2">
    <source>
        <dbReference type="Pfam" id="PF13690"/>
    </source>
</evidence>
<dbReference type="KEGG" id="aagg:ETAA8_19320"/>
<gene>
    <name evidence="3" type="ORF">ETAA8_19320</name>
</gene>
<name>A0A517Y9E3_9BACT</name>
<dbReference type="RefSeq" id="WP_238397718.1">
    <property type="nucleotide sequence ID" value="NZ_CP036274.1"/>
</dbReference>
<dbReference type="InterPro" id="IPR028051">
    <property type="entry name" value="CheX-like_dom"/>
</dbReference>
<feature type="domain" description="Chemotaxis phosphatase CheX-like" evidence="2">
    <location>
        <begin position="53"/>
        <end position="151"/>
    </location>
</feature>
<dbReference type="GO" id="GO:0006935">
    <property type="term" value="P:chemotaxis"/>
    <property type="evidence" value="ECO:0007669"/>
    <property type="project" value="UniProtKB-KW"/>
</dbReference>
<organism evidence="3 4">
    <name type="scientific">Anatilimnocola aggregata</name>
    <dbReference type="NCBI Taxonomy" id="2528021"/>
    <lineage>
        <taxon>Bacteria</taxon>
        <taxon>Pseudomonadati</taxon>
        <taxon>Planctomycetota</taxon>
        <taxon>Planctomycetia</taxon>
        <taxon>Pirellulales</taxon>
        <taxon>Pirellulaceae</taxon>
        <taxon>Anatilimnocola</taxon>
    </lineage>
</organism>
<sequence>MAMIAEAEVPLEMADPHLVRALRGSVESALMMCGTQARCVGVSIVPGREVGKITGLIGVHGRVSGFITVNLAERVAIRAVEGLLQDRFGQLTAQVVDGAGEITNLIVGGIKSSLAGTPWSFSHITIPSVIVGTGYQIAYARGLEFVCVTFEHADEQSLVLDDRLLQVSISLLRL</sequence>
<dbReference type="PANTHER" id="PTHR39452">
    <property type="entry name" value="CHEY-P PHOSPHATASE CHEX"/>
    <property type="match status" value="1"/>
</dbReference>
<dbReference type="SUPFAM" id="SSF103039">
    <property type="entry name" value="CheC-like"/>
    <property type="match status" value="1"/>
</dbReference>